<comment type="function">
    <text evidence="9">Catalyzes the transfer of a geranyl-geranyl moiety from geranyl-geranyl pyrophosphate to cysteines occuring in specific C-terminal amino acid sequences.</text>
</comment>
<evidence type="ECO:0000256" key="4">
    <source>
        <dbReference type="ARBA" id="ARBA00022602"/>
    </source>
</evidence>
<organism evidence="10 11">
    <name type="scientific">Wickerhamomyces mucosus</name>
    <dbReference type="NCBI Taxonomy" id="1378264"/>
    <lineage>
        <taxon>Eukaryota</taxon>
        <taxon>Fungi</taxon>
        <taxon>Dikarya</taxon>
        <taxon>Ascomycota</taxon>
        <taxon>Saccharomycotina</taxon>
        <taxon>Saccharomycetes</taxon>
        <taxon>Phaffomycetales</taxon>
        <taxon>Wickerhamomycetaceae</taxon>
        <taxon>Wickerhamomyces</taxon>
    </lineage>
</organism>
<dbReference type="AlphaFoldDB" id="A0A9P8TIS9"/>
<dbReference type="PANTHER" id="PTHR11129:SF2">
    <property type="entry name" value="GERANYLGERANYL TRANSFERASE TYPE-2 SUBUNIT ALPHA"/>
    <property type="match status" value="1"/>
</dbReference>
<proteinExistence type="inferred from homology"/>
<dbReference type="Gene3D" id="1.25.40.120">
    <property type="entry name" value="Protein prenylyltransferase"/>
    <property type="match status" value="1"/>
</dbReference>
<keyword evidence="11" id="KW-1185">Reference proteome</keyword>
<evidence type="ECO:0000256" key="1">
    <source>
        <dbReference type="ARBA" id="ARBA00006734"/>
    </source>
</evidence>
<comment type="caution">
    <text evidence="10">The sequence shown here is derived from an EMBL/GenBank/DDBJ whole genome shotgun (WGS) entry which is preliminary data.</text>
</comment>
<dbReference type="SUPFAM" id="SSF48439">
    <property type="entry name" value="Protein prenylyltransferase"/>
    <property type="match status" value="1"/>
</dbReference>
<comment type="catalytic activity">
    <reaction evidence="8 9">
        <text>geranylgeranyl diphosphate + L-cysteinyl-[protein] = S-geranylgeranyl-L-cysteinyl-[protein] + diphosphate</text>
        <dbReference type="Rhea" id="RHEA:21240"/>
        <dbReference type="Rhea" id="RHEA-COMP:10131"/>
        <dbReference type="Rhea" id="RHEA-COMP:11537"/>
        <dbReference type="ChEBI" id="CHEBI:29950"/>
        <dbReference type="ChEBI" id="CHEBI:33019"/>
        <dbReference type="ChEBI" id="CHEBI:57533"/>
        <dbReference type="ChEBI" id="CHEBI:86021"/>
        <dbReference type="EC" id="2.5.1.60"/>
    </reaction>
</comment>
<dbReference type="EC" id="2.5.1.60" evidence="2 9"/>
<dbReference type="GO" id="GO:0005968">
    <property type="term" value="C:Rab-protein geranylgeranyltransferase complex"/>
    <property type="evidence" value="ECO:0007669"/>
    <property type="project" value="TreeGrafter"/>
</dbReference>
<dbReference type="EMBL" id="JAEUBF010000206">
    <property type="protein sequence ID" value="KAH3679926.1"/>
    <property type="molecule type" value="Genomic_DNA"/>
</dbReference>
<dbReference type="InterPro" id="IPR002088">
    <property type="entry name" value="Prenyl_trans_a"/>
</dbReference>
<dbReference type="Pfam" id="PF01239">
    <property type="entry name" value="PPTA"/>
    <property type="match status" value="5"/>
</dbReference>
<comment type="similarity">
    <text evidence="1 9">Belongs to the protein prenyltransferase subunit alpha family.</text>
</comment>
<evidence type="ECO:0000313" key="11">
    <source>
        <dbReference type="Proteomes" id="UP000769528"/>
    </source>
</evidence>
<name>A0A9P8TIS9_9ASCO</name>
<evidence type="ECO:0000256" key="5">
    <source>
        <dbReference type="ARBA" id="ARBA00022679"/>
    </source>
</evidence>
<reference evidence="10" key="2">
    <citation type="submission" date="2021-01" db="EMBL/GenBank/DDBJ databases">
        <authorList>
            <person name="Schikora-Tamarit M.A."/>
        </authorList>
    </citation>
    <scope>NUCLEOTIDE SEQUENCE</scope>
    <source>
        <strain evidence="10">CBS6341</strain>
    </source>
</reference>
<sequence length="324" mass="39120">MDDLSKRQRRLRDEQKIQNYRALSSKVLENKVNRLYNDFVFKQTTALLAENPEFYTIWNYRRDIITNHYVPSLPQKELISLFEEELKFIMFKLKDYPKVYWIWNHRRWTLENHPVANWEFELKIVSKLLSQDSRNYHGWHYRRSIIKEIEKSIGKSLALQEFHYTTEMINSNFSNFSAWHNRSKLIPVLLKSKPTTEFDDVLSFLKKELYLLKNAIYTDPEDQSAWIYLRWLLTDDIFVTSISKGDYIEILSEERANIKELNELEKDDNNGLDNNWCLKTLVTIENLLIRFDDKNYQEDVINSLKKLIEADPLRKNMYIDRLEL</sequence>
<dbReference type="PANTHER" id="PTHR11129">
    <property type="entry name" value="PROTEIN FARNESYLTRANSFERASE ALPHA SUBUNIT/RAB GERANYLGERANYL TRANSFERASE ALPHA SUBUNIT"/>
    <property type="match status" value="1"/>
</dbReference>
<evidence type="ECO:0000256" key="2">
    <source>
        <dbReference type="ARBA" id="ARBA00012656"/>
    </source>
</evidence>
<accession>A0A9P8TIS9</accession>
<evidence type="ECO:0000256" key="6">
    <source>
        <dbReference type="ARBA" id="ARBA00022737"/>
    </source>
</evidence>
<gene>
    <name evidence="10" type="ORF">WICMUC_000669</name>
</gene>
<keyword evidence="6" id="KW-0677">Repeat</keyword>
<dbReference type="GO" id="GO:0004663">
    <property type="term" value="F:Rab geranylgeranyltransferase activity"/>
    <property type="evidence" value="ECO:0007669"/>
    <property type="project" value="UniProtKB-UniRule"/>
</dbReference>
<dbReference type="Proteomes" id="UP000769528">
    <property type="component" value="Unassembled WGS sequence"/>
</dbReference>
<evidence type="ECO:0000256" key="3">
    <source>
        <dbReference type="ARBA" id="ARBA00014772"/>
    </source>
</evidence>
<dbReference type="GO" id="GO:0097354">
    <property type="term" value="P:prenylation"/>
    <property type="evidence" value="ECO:0007669"/>
    <property type="project" value="UniProtKB-UniRule"/>
</dbReference>
<evidence type="ECO:0000256" key="8">
    <source>
        <dbReference type="ARBA" id="ARBA00047658"/>
    </source>
</evidence>
<dbReference type="OrthoDB" id="1658at2759"/>
<reference evidence="10" key="1">
    <citation type="journal article" date="2021" name="Open Biol.">
        <title>Shared evolutionary footprints suggest mitochondrial oxidative damage underlies multiple complex I losses in fungi.</title>
        <authorList>
            <person name="Schikora-Tamarit M.A."/>
            <person name="Marcet-Houben M."/>
            <person name="Nosek J."/>
            <person name="Gabaldon T."/>
        </authorList>
    </citation>
    <scope>NUCLEOTIDE SEQUENCE</scope>
    <source>
        <strain evidence="10">CBS6341</strain>
    </source>
</reference>
<keyword evidence="5 9" id="KW-0808">Transferase</keyword>
<dbReference type="FunFam" id="1.25.40.120:FF:000035">
    <property type="entry name" value="Geranylgeranyl transferase type-2 subunit alpha"/>
    <property type="match status" value="1"/>
</dbReference>
<evidence type="ECO:0000313" key="10">
    <source>
        <dbReference type="EMBL" id="KAH3679926.1"/>
    </source>
</evidence>
<dbReference type="PROSITE" id="PS51147">
    <property type="entry name" value="PFTA"/>
    <property type="match status" value="5"/>
</dbReference>
<evidence type="ECO:0000256" key="9">
    <source>
        <dbReference type="RuleBase" id="RU367120"/>
    </source>
</evidence>
<evidence type="ECO:0000256" key="7">
    <source>
        <dbReference type="ARBA" id="ARBA00031267"/>
    </source>
</evidence>
<keyword evidence="4 9" id="KW-0637">Prenyltransferase</keyword>
<protein>
    <recommendedName>
        <fullName evidence="3 9">Geranylgeranyl transferase type-2 subunit alpha</fullName>
        <ecNumber evidence="2 9">2.5.1.60</ecNumber>
    </recommendedName>
    <alternativeName>
        <fullName evidence="7 9">Geranylgeranyl transferase type II subunit alpha</fullName>
    </alternativeName>
</protein>